<name>A0A434A5V5_9FLAO</name>
<evidence type="ECO:0000313" key="3">
    <source>
        <dbReference type="Proteomes" id="UP000288102"/>
    </source>
</evidence>
<keyword evidence="3" id="KW-1185">Reference proteome</keyword>
<gene>
    <name evidence="2" type="ORF">D0817_14330</name>
</gene>
<protein>
    <recommendedName>
        <fullName evidence="1">Lipocalin-like domain-containing protein</fullName>
    </recommendedName>
</protein>
<dbReference type="EMBL" id="QWDM01000008">
    <property type="protein sequence ID" value="RUT69791.1"/>
    <property type="molecule type" value="Genomic_DNA"/>
</dbReference>
<proteinExistence type="predicted"/>
<dbReference type="AlphaFoldDB" id="A0A434A5V5"/>
<feature type="domain" description="Lipocalin-like" evidence="1">
    <location>
        <begin position="32"/>
        <end position="166"/>
    </location>
</feature>
<dbReference type="Proteomes" id="UP000288102">
    <property type="component" value="Unassembled WGS sequence"/>
</dbReference>
<dbReference type="Pfam" id="PF13924">
    <property type="entry name" value="Lipocalin_5"/>
    <property type="match status" value="1"/>
</dbReference>
<comment type="caution">
    <text evidence="2">The sequence shown here is derived from an EMBL/GenBank/DDBJ whole genome shotgun (WGS) entry which is preliminary data.</text>
</comment>
<dbReference type="InterPro" id="IPR024311">
    <property type="entry name" value="Lipocalin-like"/>
</dbReference>
<dbReference type="RefSeq" id="WP_127339031.1">
    <property type="nucleotide sequence ID" value="NZ_QWDM01000008.1"/>
</dbReference>
<organism evidence="2 3">
    <name type="scientific">Flavobacterium cupreum</name>
    <dbReference type="NCBI Taxonomy" id="2133766"/>
    <lineage>
        <taxon>Bacteria</taxon>
        <taxon>Pseudomonadati</taxon>
        <taxon>Bacteroidota</taxon>
        <taxon>Flavobacteriia</taxon>
        <taxon>Flavobacteriales</taxon>
        <taxon>Flavobacteriaceae</taxon>
        <taxon>Flavobacterium</taxon>
    </lineage>
</organism>
<evidence type="ECO:0000259" key="1">
    <source>
        <dbReference type="Pfam" id="PF13924"/>
    </source>
</evidence>
<accession>A0A434A5V5</accession>
<reference evidence="3" key="1">
    <citation type="journal article" date="2019" name="Syst. Appl. Microbiol.">
        <title>Flavobacterium circumlabens sp. nov. and Flavobacterium cupreum sp. nov., two psychrotrophic species isolated from Antarctic environmental samples.</title>
        <authorList>
            <person name="Kralova S."/>
            <person name="Busse H.-J."/>
            <person name="Svec P."/>
            <person name="Maslanova I."/>
            <person name="Stankova E."/>
            <person name="Bartak M."/>
            <person name="Sedlacek I."/>
        </authorList>
    </citation>
    <scope>NUCLEOTIDE SEQUENCE [LARGE SCALE GENOMIC DNA]</scope>
    <source>
        <strain evidence="3">CCM 8825</strain>
    </source>
</reference>
<evidence type="ECO:0000313" key="2">
    <source>
        <dbReference type="EMBL" id="RUT69791.1"/>
    </source>
</evidence>
<dbReference type="OrthoDB" id="118834at2"/>
<sequence length="168" mass="19111">MKKLQTVLLILLVTNSALSQKNKKEIYSEILGSWTLVSVENINQDGKKTFPYGTDPRGILFFDEKGNYAIQIYKNERPKIISGDKNKCTPEENALIVQGSNSHFGKFEIDEANKTIIFKIKTASFPNWENEEQKRSFTNNSNELKYVVTNTTQGGKSVTAEVVWKKLQ</sequence>